<evidence type="ECO:0000259" key="3">
    <source>
        <dbReference type="Pfam" id="PF07596"/>
    </source>
</evidence>
<dbReference type="Pfam" id="PF07596">
    <property type="entry name" value="SBP_bac_10"/>
    <property type="match status" value="1"/>
</dbReference>
<dbReference type="Pfam" id="PF07963">
    <property type="entry name" value="N_methyl"/>
    <property type="match status" value="1"/>
</dbReference>
<accession>A0A7V8VFU1</accession>
<feature type="region of interest" description="Disordered" evidence="1">
    <location>
        <begin position="208"/>
        <end position="234"/>
    </location>
</feature>
<dbReference type="InterPro" id="IPR045584">
    <property type="entry name" value="Pilin-like"/>
</dbReference>
<protein>
    <submittedName>
        <fullName evidence="4">DUF1559 domain-containing protein</fullName>
    </submittedName>
</protein>
<feature type="domain" description="DUF1559" evidence="3">
    <location>
        <begin position="30"/>
        <end position="312"/>
    </location>
</feature>
<dbReference type="SUPFAM" id="SSF54523">
    <property type="entry name" value="Pili subunits"/>
    <property type="match status" value="1"/>
</dbReference>
<sequence>MSRAAFTLIELLVVIAIIAILIGLLLPAVQKVREAAARLSSQNNLKQLGLAMHNHHDALQVLPAAEGPVSGSINYGFSAHAQILPYVEQENLQRLIDLRQPLYLGSGPWRTLNPVHAAAAQTVVKLFLCPADGQDPLFRNYFAATLAGTNYVINVGSGVGPYVSHSAPTDGVFWRGSRVKLTDITDGTSNTLLLSQTILGAGYDVTGPRPTGPARHSANRSAGRRPDPTLGLNPPLTESECVSATQWRGARGGGWIQPDLAATCFNAYLPPNSAIPDCLGHGAGWYTARSFFAGGVNCCFADGSVRFIRNDIPVAVWRAMATRAGGEVLPGND</sequence>
<evidence type="ECO:0000256" key="1">
    <source>
        <dbReference type="SAM" id="MobiDB-lite"/>
    </source>
</evidence>
<evidence type="ECO:0000313" key="4">
    <source>
        <dbReference type="EMBL" id="MBA2227264.1"/>
    </source>
</evidence>
<evidence type="ECO:0000256" key="2">
    <source>
        <dbReference type="SAM" id="Phobius"/>
    </source>
</evidence>
<dbReference type="EMBL" id="JACEFB010000012">
    <property type="protein sequence ID" value="MBA2227264.1"/>
    <property type="molecule type" value="Genomic_DNA"/>
</dbReference>
<dbReference type="InterPro" id="IPR027558">
    <property type="entry name" value="Pre_pil_HX9DG_C"/>
</dbReference>
<keyword evidence="2" id="KW-1133">Transmembrane helix</keyword>
<reference evidence="4 5" key="1">
    <citation type="submission" date="2020-07" db="EMBL/GenBank/DDBJ databases">
        <title>Thermogemmata thermophila gen. nov., sp. nov., a novel moderate thermophilic planctomycete from a Kamchatka hot spring.</title>
        <authorList>
            <person name="Elcheninov A.G."/>
            <person name="Podosokorskaya O.A."/>
            <person name="Kovaleva O.L."/>
            <person name="Novikov A."/>
            <person name="Bonch-Osmolovskaya E.A."/>
            <person name="Toshchakov S.V."/>
            <person name="Kublanov I.V."/>
        </authorList>
    </citation>
    <scope>NUCLEOTIDE SEQUENCE [LARGE SCALE GENOMIC DNA]</scope>
    <source>
        <strain evidence="4 5">2918</strain>
    </source>
</reference>
<organism evidence="4 5">
    <name type="scientific">Thermogemmata fonticola</name>
    <dbReference type="NCBI Taxonomy" id="2755323"/>
    <lineage>
        <taxon>Bacteria</taxon>
        <taxon>Pseudomonadati</taxon>
        <taxon>Planctomycetota</taxon>
        <taxon>Planctomycetia</taxon>
        <taxon>Gemmatales</taxon>
        <taxon>Gemmataceae</taxon>
        <taxon>Thermogemmata</taxon>
    </lineage>
</organism>
<keyword evidence="2" id="KW-0812">Transmembrane</keyword>
<feature type="transmembrane region" description="Helical" evidence="2">
    <location>
        <begin position="6"/>
        <end position="29"/>
    </location>
</feature>
<dbReference type="AlphaFoldDB" id="A0A7V8VFU1"/>
<dbReference type="NCBIfam" id="TIGR02532">
    <property type="entry name" value="IV_pilin_GFxxxE"/>
    <property type="match status" value="1"/>
</dbReference>
<gene>
    <name evidence="4" type="ORF">H0921_13965</name>
</gene>
<comment type="caution">
    <text evidence="4">The sequence shown here is derived from an EMBL/GenBank/DDBJ whole genome shotgun (WGS) entry which is preliminary data.</text>
</comment>
<dbReference type="Proteomes" id="UP000542342">
    <property type="component" value="Unassembled WGS sequence"/>
</dbReference>
<proteinExistence type="predicted"/>
<dbReference type="PANTHER" id="PTHR30093">
    <property type="entry name" value="GENERAL SECRETION PATHWAY PROTEIN G"/>
    <property type="match status" value="1"/>
</dbReference>
<dbReference type="NCBIfam" id="TIGR04294">
    <property type="entry name" value="pre_pil_HX9DG"/>
    <property type="match status" value="1"/>
</dbReference>
<keyword evidence="2" id="KW-0472">Membrane</keyword>
<dbReference type="InterPro" id="IPR011453">
    <property type="entry name" value="DUF1559"/>
</dbReference>
<evidence type="ECO:0000313" key="5">
    <source>
        <dbReference type="Proteomes" id="UP000542342"/>
    </source>
</evidence>
<dbReference type="InterPro" id="IPR012902">
    <property type="entry name" value="N_methyl_site"/>
</dbReference>
<dbReference type="PANTHER" id="PTHR30093:SF2">
    <property type="entry name" value="TYPE II SECRETION SYSTEM PROTEIN H"/>
    <property type="match status" value="1"/>
</dbReference>
<name>A0A7V8VFU1_9BACT</name>
<dbReference type="Gene3D" id="3.30.700.10">
    <property type="entry name" value="Glycoprotein, Type 4 Pilin"/>
    <property type="match status" value="1"/>
</dbReference>
<keyword evidence="5" id="KW-1185">Reference proteome</keyword>